<gene>
    <name evidence="2" type="ORF">DH2020_026277</name>
</gene>
<comment type="caution">
    <text evidence="2">The sequence shown here is derived from an EMBL/GenBank/DDBJ whole genome shotgun (WGS) entry which is preliminary data.</text>
</comment>
<proteinExistence type="predicted"/>
<evidence type="ECO:0000313" key="3">
    <source>
        <dbReference type="Proteomes" id="UP001318860"/>
    </source>
</evidence>
<feature type="compositionally biased region" description="Pro residues" evidence="1">
    <location>
        <begin position="47"/>
        <end position="56"/>
    </location>
</feature>
<reference evidence="2 3" key="1">
    <citation type="journal article" date="2021" name="Comput. Struct. Biotechnol. J.">
        <title>De novo genome assembly of the potent medicinal plant Rehmannia glutinosa using nanopore technology.</title>
        <authorList>
            <person name="Ma L."/>
            <person name="Dong C."/>
            <person name="Song C."/>
            <person name="Wang X."/>
            <person name="Zheng X."/>
            <person name="Niu Y."/>
            <person name="Chen S."/>
            <person name="Feng W."/>
        </authorList>
    </citation>
    <scope>NUCLEOTIDE SEQUENCE [LARGE SCALE GENOMIC DNA]</scope>
    <source>
        <strain evidence="2">DH-2019</strain>
    </source>
</reference>
<evidence type="ECO:0000313" key="2">
    <source>
        <dbReference type="EMBL" id="KAK6139982.1"/>
    </source>
</evidence>
<accession>A0ABR0VXD3</accession>
<evidence type="ECO:0000256" key="1">
    <source>
        <dbReference type="SAM" id="MobiDB-lite"/>
    </source>
</evidence>
<organism evidence="2 3">
    <name type="scientific">Rehmannia glutinosa</name>
    <name type="common">Chinese foxglove</name>
    <dbReference type="NCBI Taxonomy" id="99300"/>
    <lineage>
        <taxon>Eukaryota</taxon>
        <taxon>Viridiplantae</taxon>
        <taxon>Streptophyta</taxon>
        <taxon>Embryophyta</taxon>
        <taxon>Tracheophyta</taxon>
        <taxon>Spermatophyta</taxon>
        <taxon>Magnoliopsida</taxon>
        <taxon>eudicotyledons</taxon>
        <taxon>Gunneridae</taxon>
        <taxon>Pentapetalae</taxon>
        <taxon>asterids</taxon>
        <taxon>lamiids</taxon>
        <taxon>Lamiales</taxon>
        <taxon>Orobanchaceae</taxon>
        <taxon>Rehmannieae</taxon>
        <taxon>Rehmannia</taxon>
    </lineage>
</organism>
<dbReference type="EMBL" id="JABTTQ020000352">
    <property type="protein sequence ID" value="KAK6139982.1"/>
    <property type="molecule type" value="Genomic_DNA"/>
</dbReference>
<dbReference type="InterPro" id="IPR039312">
    <property type="entry name" value="ZPR"/>
</dbReference>
<sequence length="71" mass="7941">MQENERLRKAAELLDQENKVLLNELKQRLAAAAATGNSSILISTCPPQHPPHPNPRPTRKPRIFELSSAVF</sequence>
<protein>
    <submittedName>
        <fullName evidence="2">Uncharacterized protein</fullName>
    </submittedName>
</protein>
<name>A0ABR0VXD3_REHGL</name>
<dbReference type="PANTHER" id="PTHR33601">
    <property type="entry name" value="PROTEIN LITTLE ZIPPER 4"/>
    <property type="match status" value="1"/>
</dbReference>
<dbReference type="Proteomes" id="UP001318860">
    <property type="component" value="Unassembled WGS sequence"/>
</dbReference>
<keyword evidence="3" id="KW-1185">Reference proteome</keyword>
<feature type="region of interest" description="Disordered" evidence="1">
    <location>
        <begin position="40"/>
        <end position="61"/>
    </location>
</feature>
<dbReference type="PANTHER" id="PTHR33601:SF1">
    <property type="entry name" value="PROTEIN LITTLE ZIPPER 4"/>
    <property type="match status" value="1"/>
</dbReference>